<keyword evidence="2" id="KW-1185">Reference proteome</keyword>
<accession>A0ABX8R570</accession>
<dbReference type="EMBL" id="CP059572">
    <property type="protein sequence ID" value="QXJ25978.1"/>
    <property type="molecule type" value="Genomic_DNA"/>
</dbReference>
<dbReference type="RefSeq" id="WP_231332192.1">
    <property type="nucleotide sequence ID" value="NZ_CP059572.1"/>
</dbReference>
<evidence type="ECO:0000313" key="2">
    <source>
        <dbReference type="Proteomes" id="UP001049518"/>
    </source>
</evidence>
<proteinExistence type="predicted"/>
<organism evidence="1 2">
    <name type="scientific">Actinomadura graeca</name>
    <dbReference type="NCBI Taxonomy" id="2750812"/>
    <lineage>
        <taxon>Bacteria</taxon>
        <taxon>Bacillati</taxon>
        <taxon>Actinomycetota</taxon>
        <taxon>Actinomycetes</taxon>
        <taxon>Streptosporangiales</taxon>
        <taxon>Thermomonosporaceae</taxon>
        <taxon>Actinomadura</taxon>
    </lineage>
</organism>
<name>A0ABX8R570_9ACTN</name>
<sequence>MPSQPSSGRRPRAVNFWDDDFEPARHLAEQMGDNRNNIIERLLAHWLRRPGAELPERPPQEVIDAADAAWQARKKDIHTIARTLPCPDCGVDQGPCLMGKGRGKRPGTGLHHRRLMAATRRYEETHSDRNG</sequence>
<dbReference type="Proteomes" id="UP001049518">
    <property type="component" value="Chromosome"/>
</dbReference>
<gene>
    <name evidence="1" type="ORF">AGRA3207_007550</name>
</gene>
<protein>
    <submittedName>
        <fullName evidence="1">Uncharacterized protein</fullName>
    </submittedName>
</protein>
<reference evidence="1" key="1">
    <citation type="submission" date="2020-07" db="EMBL/GenBank/DDBJ databases">
        <authorList>
            <person name="Tarantini F.S."/>
            <person name="Hong K.W."/>
            <person name="Chan K.G."/>
        </authorList>
    </citation>
    <scope>NUCLEOTIDE SEQUENCE</scope>
    <source>
        <strain evidence="1">32-07</strain>
    </source>
</reference>
<evidence type="ECO:0000313" key="1">
    <source>
        <dbReference type="EMBL" id="QXJ25978.1"/>
    </source>
</evidence>